<dbReference type="Proteomes" id="UP001519305">
    <property type="component" value="Unassembled WGS sequence"/>
</dbReference>
<evidence type="ECO:0000313" key="6">
    <source>
        <dbReference type="EMBL" id="MBP2333412.1"/>
    </source>
</evidence>
<evidence type="ECO:0000259" key="5">
    <source>
        <dbReference type="Pfam" id="PF03328"/>
    </source>
</evidence>
<dbReference type="PANTHER" id="PTHR32308">
    <property type="entry name" value="LYASE BETA SUBUNIT, PUTATIVE (AFU_ORTHOLOGUE AFUA_4G13030)-RELATED"/>
    <property type="match status" value="1"/>
</dbReference>
<keyword evidence="6" id="KW-0456">Lyase</keyword>
<comment type="cofactor">
    <cofactor evidence="1">
        <name>Mg(2+)</name>
        <dbReference type="ChEBI" id="CHEBI:18420"/>
    </cofactor>
</comment>
<organism evidence="6 7">
    <name type="scientific">Corynebacterium freneyi</name>
    <dbReference type="NCBI Taxonomy" id="134034"/>
    <lineage>
        <taxon>Bacteria</taxon>
        <taxon>Bacillati</taxon>
        <taxon>Actinomycetota</taxon>
        <taxon>Actinomycetes</taxon>
        <taxon>Mycobacteriales</taxon>
        <taxon>Corynebacteriaceae</taxon>
        <taxon>Corynebacterium</taxon>
    </lineage>
</organism>
<dbReference type="PIRSF" id="PIRSF015582">
    <property type="entry name" value="Cit_lyase_B"/>
    <property type="match status" value="1"/>
</dbReference>
<feature type="domain" description="HpcH/HpaI aldolase/citrate lyase" evidence="5">
    <location>
        <begin position="55"/>
        <end position="269"/>
    </location>
</feature>
<evidence type="ECO:0000256" key="1">
    <source>
        <dbReference type="ARBA" id="ARBA00001946"/>
    </source>
</evidence>
<dbReference type="InterPro" id="IPR040442">
    <property type="entry name" value="Pyrv_kinase-like_dom_sf"/>
</dbReference>
<comment type="caution">
    <text evidence="6">The sequence shown here is derived from an EMBL/GenBank/DDBJ whole genome shotgun (WGS) entry which is preliminary data.</text>
</comment>
<dbReference type="SUPFAM" id="SSF51621">
    <property type="entry name" value="Phosphoenolpyruvate/pyruvate domain"/>
    <property type="match status" value="1"/>
</dbReference>
<evidence type="ECO:0000313" key="7">
    <source>
        <dbReference type="Proteomes" id="UP001519305"/>
    </source>
</evidence>
<feature type="compositionally biased region" description="Low complexity" evidence="4">
    <location>
        <begin position="16"/>
        <end position="45"/>
    </location>
</feature>
<name>A0ABS4UA42_9CORY</name>
<dbReference type="PANTHER" id="PTHR32308:SF10">
    <property type="entry name" value="CITRATE LYASE SUBUNIT BETA"/>
    <property type="match status" value="1"/>
</dbReference>
<dbReference type="EC" id="4.1.3.34" evidence="6"/>
<gene>
    <name evidence="6" type="ORF">JOF33_002111</name>
</gene>
<dbReference type="Pfam" id="PF03328">
    <property type="entry name" value="HpcH_HpaI"/>
    <property type="match status" value="1"/>
</dbReference>
<feature type="region of interest" description="Disordered" evidence="4">
    <location>
        <begin position="1"/>
        <end position="45"/>
    </location>
</feature>
<evidence type="ECO:0000256" key="4">
    <source>
        <dbReference type="SAM" id="MobiDB-lite"/>
    </source>
</evidence>
<evidence type="ECO:0000256" key="2">
    <source>
        <dbReference type="ARBA" id="ARBA00022723"/>
    </source>
</evidence>
<keyword evidence="3" id="KW-0460">Magnesium</keyword>
<accession>A0ABS4UA42</accession>
<dbReference type="Gene3D" id="3.20.20.60">
    <property type="entry name" value="Phosphoenolpyruvate-binding domains"/>
    <property type="match status" value="1"/>
</dbReference>
<reference evidence="6 7" key="1">
    <citation type="submission" date="2021-03" db="EMBL/GenBank/DDBJ databases">
        <title>Sequencing the genomes of 1000 actinobacteria strains.</title>
        <authorList>
            <person name="Klenk H.-P."/>
        </authorList>
    </citation>
    <scope>NUCLEOTIDE SEQUENCE [LARGE SCALE GENOMIC DNA]</scope>
    <source>
        <strain evidence="6 7">DSM 44506</strain>
    </source>
</reference>
<protein>
    <submittedName>
        <fullName evidence="6">Citrate lyase subunit beta/citryl-CoA lyase</fullName>
        <ecNumber evidence="6">4.1.3.34</ecNumber>
    </submittedName>
</protein>
<keyword evidence="2" id="KW-0479">Metal-binding</keyword>
<dbReference type="InterPro" id="IPR015813">
    <property type="entry name" value="Pyrv/PenolPyrv_kinase-like_dom"/>
</dbReference>
<dbReference type="InterPro" id="IPR011206">
    <property type="entry name" value="Citrate_lyase_beta/mcl1/mcl2"/>
</dbReference>
<evidence type="ECO:0000256" key="3">
    <source>
        <dbReference type="ARBA" id="ARBA00022842"/>
    </source>
</evidence>
<keyword evidence="7" id="KW-1185">Reference proteome</keyword>
<proteinExistence type="predicted"/>
<sequence>MNTVPSDARGPESAESQAQPRPQSRPQSPSPATSSSAPSASSASAPAWLPVGPALLFAPADRPERFAKAAERSDVVIVDLEDGAALDGHEAARRNILDNPLDPARTILRVTGPDAPTFAGDARLAQEGPYDVVMLPKVRDRIPEELAGLKIIAMIETPEAILNIGAIASHPDVVGMFWGAEDLAAELGGTSSRITAAEAEAAGIPADAGARPYRAPQQLARTMMVLHAAANGIAAIDAVHVDFRDEKGQYLEALDAAGCGFAGTACIHPAMVDAVRRAYRPSDEELDRARRILERAADNVGAFQLDGEMIDAPVVRQAAIIAARAGGTHNFDKKLIRLN</sequence>
<dbReference type="EMBL" id="JAGINY010000001">
    <property type="protein sequence ID" value="MBP2333412.1"/>
    <property type="molecule type" value="Genomic_DNA"/>
</dbReference>
<dbReference type="InterPro" id="IPR005000">
    <property type="entry name" value="Aldolase/citrate-lyase_domain"/>
</dbReference>
<dbReference type="RefSeq" id="WP_209654097.1">
    <property type="nucleotide sequence ID" value="NZ_CP047357.1"/>
</dbReference>
<dbReference type="GO" id="GO:0008816">
    <property type="term" value="F:citryl-CoA lyase activity"/>
    <property type="evidence" value="ECO:0007669"/>
    <property type="project" value="UniProtKB-EC"/>
</dbReference>